<keyword evidence="1" id="KW-0812">Transmembrane</keyword>
<organism evidence="2 3">
    <name type="scientific">Candidatus Gottesmanbacteria bacterium RIFCSPLOWO2_01_FULL_46_9</name>
    <dbReference type="NCBI Taxonomy" id="1798394"/>
    <lineage>
        <taxon>Bacteria</taxon>
        <taxon>Candidatus Gottesmaniibacteriota</taxon>
    </lineage>
</organism>
<reference evidence="2 3" key="1">
    <citation type="journal article" date="2016" name="Nat. Commun.">
        <title>Thousands of microbial genomes shed light on interconnected biogeochemical processes in an aquifer system.</title>
        <authorList>
            <person name="Anantharaman K."/>
            <person name="Brown C.T."/>
            <person name="Hug L.A."/>
            <person name="Sharon I."/>
            <person name="Castelle C.J."/>
            <person name="Probst A.J."/>
            <person name="Thomas B.C."/>
            <person name="Singh A."/>
            <person name="Wilkins M.J."/>
            <person name="Karaoz U."/>
            <person name="Brodie E.L."/>
            <person name="Williams K.H."/>
            <person name="Hubbard S.S."/>
            <person name="Banfield J.F."/>
        </authorList>
    </citation>
    <scope>NUCLEOTIDE SEQUENCE [LARGE SCALE GENOMIC DNA]</scope>
</reference>
<proteinExistence type="predicted"/>
<dbReference type="AlphaFoldDB" id="A0A1F6AYA4"/>
<evidence type="ECO:0000313" key="3">
    <source>
        <dbReference type="Proteomes" id="UP000176450"/>
    </source>
</evidence>
<keyword evidence="1" id="KW-0472">Membrane</keyword>
<dbReference type="EMBL" id="MFJX01000060">
    <property type="protein sequence ID" value="OGG29675.1"/>
    <property type="molecule type" value="Genomic_DNA"/>
</dbReference>
<feature type="transmembrane region" description="Helical" evidence="1">
    <location>
        <begin position="61"/>
        <end position="82"/>
    </location>
</feature>
<keyword evidence="1" id="KW-1133">Transmembrane helix</keyword>
<sequence>MNMKLLFTSRYVEAFAKSLVVFSIVHQVVVVALAIKGNVGALNVFAMLNFQAIVPGLDRGVQYFVLSYCFAFVVYGFVFLYWTKNRKKR</sequence>
<evidence type="ECO:0000256" key="1">
    <source>
        <dbReference type="SAM" id="Phobius"/>
    </source>
</evidence>
<protein>
    <submittedName>
        <fullName evidence="2">Uncharacterized protein</fullName>
    </submittedName>
</protein>
<evidence type="ECO:0000313" key="2">
    <source>
        <dbReference type="EMBL" id="OGG29675.1"/>
    </source>
</evidence>
<accession>A0A1F6AYA4</accession>
<comment type="caution">
    <text evidence="2">The sequence shown here is derived from an EMBL/GenBank/DDBJ whole genome shotgun (WGS) entry which is preliminary data.</text>
</comment>
<gene>
    <name evidence="2" type="ORF">A3A63_03375</name>
</gene>
<dbReference type="Proteomes" id="UP000176450">
    <property type="component" value="Unassembled WGS sequence"/>
</dbReference>
<feature type="transmembrane region" description="Helical" evidence="1">
    <location>
        <begin position="20"/>
        <end position="41"/>
    </location>
</feature>
<name>A0A1F6AYA4_9BACT</name>